<dbReference type="Gene3D" id="3.40.50.410">
    <property type="entry name" value="von Willebrand factor, type A domain"/>
    <property type="match status" value="1"/>
</dbReference>
<dbReference type="EMBL" id="CP064789">
    <property type="protein sequence ID" value="QSG11730.1"/>
    <property type="molecule type" value="Genomic_DNA"/>
</dbReference>
<protein>
    <submittedName>
        <fullName evidence="3">Secreted protein with beta-propeller repeat domain</fullName>
    </submittedName>
</protein>
<feature type="region of interest" description="Disordered" evidence="1">
    <location>
        <begin position="92"/>
        <end position="135"/>
    </location>
</feature>
<gene>
    <name evidence="3" type="ORF">HSBGL_1308</name>
</gene>
<feature type="region of interest" description="Disordered" evidence="1">
    <location>
        <begin position="267"/>
        <end position="286"/>
    </location>
</feature>
<dbReference type="InterPro" id="IPR023833">
    <property type="entry name" value="Signal_pept_SipW-depend-type"/>
</dbReference>
<evidence type="ECO:0000313" key="3">
    <source>
        <dbReference type="EMBL" id="QSG11730.1"/>
    </source>
</evidence>
<accession>A0A897NBD7</accession>
<dbReference type="InterPro" id="IPR002035">
    <property type="entry name" value="VWF_A"/>
</dbReference>
<dbReference type="Proteomes" id="UP000663305">
    <property type="component" value="Chromosome"/>
</dbReference>
<feature type="region of interest" description="Disordered" evidence="1">
    <location>
        <begin position="1"/>
        <end position="29"/>
    </location>
</feature>
<dbReference type="NCBIfam" id="TIGR04088">
    <property type="entry name" value="cognate_SipW"/>
    <property type="match status" value="1"/>
</dbReference>
<dbReference type="AlphaFoldDB" id="A0A897NBD7"/>
<proteinExistence type="predicted"/>
<organism evidence="3 4">
    <name type="scientific">Halapricum desulfuricans</name>
    <dbReference type="NCBI Taxonomy" id="2841257"/>
    <lineage>
        <taxon>Archaea</taxon>
        <taxon>Methanobacteriati</taxon>
        <taxon>Methanobacteriota</taxon>
        <taxon>Stenosarchaea group</taxon>
        <taxon>Halobacteria</taxon>
        <taxon>Halobacteriales</taxon>
        <taxon>Haloarculaceae</taxon>
        <taxon>Halapricum</taxon>
    </lineage>
</organism>
<dbReference type="Pfam" id="PF00092">
    <property type="entry name" value="VWA"/>
    <property type="match status" value="1"/>
</dbReference>
<dbReference type="SUPFAM" id="SSF53300">
    <property type="entry name" value="vWA-like"/>
    <property type="match status" value="1"/>
</dbReference>
<evidence type="ECO:0000313" key="4">
    <source>
        <dbReference type="Proteomes" id="UP000663305"/>
    </source>
</evidence>
<feature type="compositionally biased region" description="Polar residues" evidence="1">
    <location>
        <begin position="17"/>
        <end position="29"/>
    </location>
</feature>
<dbReference type="InterPro" id="IPR036465">
    <property type="entry name" value="vWFA_dom_sf"/>
</dbReference>
<evidence type="ECO:0000256" key="1">
    <source>
        <dbReference type="SAM" id="MobiDB-lite"/>
    </source>
</evidence>
<dbReference type="PROSITE" id="PS50234">
    <property type="entry name" value="VWFA"/>
    <property type="match status" value="1"/>
</dbReference>
<sequence length="714" mass="76828">MIRSSLGRPPRRFDSAGGSSPQVGITMSDENFELTRRRVLGSLGVVGLTGAAAGFGTSAYFSDSETFDGSTLTAGELDLKVDWEEHYSDWSADENVDIKEADGGESQEDDGEGRFSVEMEEPTNPDAFKAFPPGTESDFNGSDPLLWVPNPYVDDFMVNTVLESFPDVNNDGTAEYPADELAEFGTPCDFLADVGGEDGDLGSYTTDAADTIGRTDNEDTRLEDESPAPLINLQDVKPGDFGEVTFSTHLCDNPGYLWMNMPDGLTASENGLSEPEAKDPDEDQTIVEGEVVPKDGVEDPSVELVDELQTAIWYDNNCDNLFTCEENLDIMAVADTSGSIDGILGDAGEGGTDDQEQIDLIAEGANIFVNELESRAEDPSKVRAGLLTFNGQGDAGEDAPEGSMAVFDRPALRAGLDTLDQFDRTDDGTFNANVEEFLPSEGNGNTPMPHALDLAAQVLNDDPDARDDARKVILLVTDGLPNYEPPDSPLLPYTVTENEGGPLPNTSQEYTAGVYDSEGFSTSEERERDETAELAAQLQQQGIEVLVAGVGLEPTGDTFLSTRVAGQDGDETVAEPNYFFNVNFPDQVEEGEQPIDEAAEDLAQFLVGGDGECEKTIFTGSLREAAEVLTGNEGRGIPLTSNQAADYDELNDPENAESRECFSPGHTSCFGFSWWLPVDHANEIQTDGVAFDLGFYTEQCRHNDGAGTQSETAD</sequence>
<evidence type="ECO:0000259" key="2">
    <source>
        <dbReference type="PROSITE" id="PS50234"/>
    </source>
</evidence>
<reference evidence="3" key="1">
    <citation type="submission" date="2020-11" db="EMBL/GenBank/DDBJ databases">
        <title>Carbohydrate-dependent, anaerobic sulfur respiration: A novel catabolism in halophilic archaea.</title>
        <authorList>
            <person name="Sorokin D.Y."/>
            <person name="Messina E."/>
            <person name="Smedile F."/>
            <person name="La Cono V."/>
            <person name="Hallsworth J.E."/>
            <person name="Yakimov M.M."/>
        </authorList>
    </citation>
    <scope>NUCLEOTIDE SEQUENCE</scope>
    <source>
        <strain evidence="3">HSR-Bgl</strain>
    </source>
</reference>
<dbReference type="CDD" id="cd00198">
    <property type="entry name" value="vWFA"/>
    <property type="match status" value="1"/>
</dbReference>
<feature type="domain" description="VWFA" evidence="2">
    <location>
        <begin position="329"/>
        <end position="602"/>
    </location>
</feature>
<name>A0A897NBD7_9EURY</name>
<dbReference type="SMART" id="SM00327">
    <property type="entry name" value="VWA"/>
    <property type="match status" value="1"/>
</dbReference>